<dbReference type="AlphaFoldDB" id="A0AA88HRJ3"/>
<dbReference type="PANTHER" id="PTHR24189:SF50">
    <property type="entry name" value="ANKYRIN REPEAT AND SOCS BOX PROTEIN 2"/>
    <property type="match status" value="1"/>
</dbReference>
<feature type="repeat" description="ANK" evidence="3">
    <location>
        <begin position="155"/>
        <end position="187"/>
    </location>
</feature>
<protein>
    <recommendedName>
        <fullName evidence="4">SOCS box domain-containing protein</fullName>
    </recommendedName>
</protein>
<evidence type="ECO:0000256" key="2">
    <source>
        <dbReference type="ARBA" id="ARBA00023043"/>
    </source>
</evidence>
<dbReference type="GO" id="GO:0005634">
    <property type="term" value="C:nucleus"/>
    <property type="evidence" value="ECO:0007669"/>
    <property type="project" value="TreeGrafter"/>
</dbReference>
<dbReference type="Pfam" id="PF00023">
    <property type="entry name" value="Ank"/>
    <property type="match status" value="1"/>
</dbReference>
<dbReference type="InterPro" id="IPR050745">
    <property type="entry name" value="Multifunctional_regulatory"/>
</dbReference>
<dbReference type="Gene3D" id="1.10.750.20">
    <property type="entry name" value="SOCS box"/>
    <property type="match status" value="1"/>
</dbReference>
<dbReference type="Proteomes" id="UP001187531">
    <property type="component" value="Unassembled WGS sequence"/>
</dbReference>
<dbReference type="PROSITE" id="PS50297">
    <property type="entry name" value="ANK_REP_REGION"/>
    <property type="match status" value="5"/>
</dbReference>
<dbReference type="EMBL" id="JAVRJZ010000011">
    <property type="protein sequence ID" value="KAK2716590.1"/>
    <property type="molecule type" value="Genomic_DNA"/>
</dbReference>
<evidence type="ECO:0000256" key="1">
    <source>
        <dbReference type="ARBA" id="ARBA00022737"/>
    </source>
</evidence>
<evidence type="ECO:0000259" key="4">
    <source>
        <dbReference type="PROSITE" id="PS50225"/>
    </source>
</evidence>
<keyword evidence="1" id="KW-0677">Repeat</keyword>
<dbReference type="InterPro" id="IPR036770">
    <property type="entry name" value="Ankyrin_rpt-contain_sf"/>
</dbReference>
<evidence type="ECO:0000313" key="5">
    <source>
        <dbReference type="EMBL" id="KAK2716590.1"/>
    </source>
</evidence>
<evidence type="ECO:0000256" key="3">
    <source>
        <dbReference type="PROSITE-ProRule" id="PRU00023"/>
    </source>
</evidence>
<gene>
    <name evidence="5" type="ORF">QYM36_006914</name>
</gene>
<feature type="repeat" description="ANK" evidence="3">
    <location>
        <begin position="294"/>
        <end position="326"/>
    </location>
</feature>
<dbReference type="GO" id="GO:0005737">
    <property type="term" value="C:cytoplasm"/>
    <property type="evidence" value="ECO:0007669"/>
    <property type="project" value="TreeGrafter"/>
</dbReference>
<dbReference type="InterPro" id="IPR002110">
    <property type="entry name" value="Ankyrin_rpt"/>
</dbReference>
<dbReference type="Gene3D" id="1.25.40.20">
    <property type="entry name" value="Ankyrin repeat-containing domain"/>
    <property type="match status" value="3"/>
</dbReference>
<comment type="caution">
    <text evidence="5">The sequence shown here is derived from an EMBL/GenBank/DDBJ whole genome shotgun (WGS) entry which is preliminary data.</text>
</comment>
<keyword evidence="2 3" id="KW-0040">ANK repeat</keyword>
<feature type="domain" description="SOCS box" evidence="4">
    <location>
        <begin position="655"/>
        <end position="689"/>
    </location>
</feature>
<feature type="repeat" description="ANK" evidence="3">
    <location>
        <begin position="115"/>
        <end position="151"/>
    </location>
</feature>
<dbReference type="SMART" id="SM00248">
    <property type="entry name" value="ANK"/>
    <property type="match status" value="14"/>
</dbReference>
<dbReference type="Pfam" id="PF12796">
    <property type="entry name" value="Ank_2"/>
    <property type="match status" value="4"/>
</dbReference>
<sequence>MVSKTRVKKRRINFTYLHKAAKDGSVSICKRLIQAGTPIDIFDRKNKTALHIAIINGHYDVVKYLLDNGANSNSHFFSFGFWWTPLQIAAKIGDIGICELLIKAGAQINSVRKIDGATALWIAVACCTSIDCDNVVKYLLENGASPNVRTSCGGYFTTALHIAALSGAIDRCELLIKAGAEIDPVCNVDSATTSRSIEYCTKYVRNFWGGFNKTPLQIAAVRGAIGGGAIGICELLVQAGAQINGVDGCDESPLLSIIELRHKLQSRRDYYLFYFPVVEYLLKNGANANYKSRDGRKPLHQAVLHNLPKVCQLLVSFGADVDNTYTIGEYWQKSPLVMAFHFKRYNIIKYLFKKSAKFEVEQAENFLYIADKAVEKEDIEMLQYLIRCENSPVDREWICKKIRNTILKDRTHKKLQFFLSLSNIHPIFGETNSGLTDMCRNDIRKNLGSIGICELFVLAGAQINGVDGCDESPLLYMIELRPKLKSRREYYTNYFSVVEYLLKNGANANYKSRDGRKPLHQAVLHNLPKVCQLLVSFGADVDDTYKIGEYWQKSPLVMAFHFKRYNIIKYLFNKSAKFNVEQAENFLYIADKAVQKQDIEMLQFLIRCENSPLDREWICKKIRNTILKDKTHKKLQFLLSLSNIHPTFGETNSGLTDVCRNNIRKNLGRVQTFGKINKLKIPKTVKRYLACDSLLRHICKGTLINKNQPMKARKNAEQLLWHLNCLY</sequence>
<keyword evidence="6" id="KW-1185">Reference proteome</keyword>
<reference evidence="5" key="1">
    <citation type="submission" date="2023-07" db="EMBL/GenBank/DDBJ databases">
        <title>Chromosome-level genome assembly of Artemia franciscana.</title>
        <authorList>
            <person name="Jo E."/>
        </authorList>
    </citation>
    <scope>NUCLEOTIDE SEQUENCE</scope>
    <source>
        <tissue evidence="5">Whole body</tissue>
    </source>
</reference>
<name>A0AA88HRJ3_ARTSF</name>
<proteinExistence type="predicted"/>
<feature type="repeat" description="ANK" evidence="3">
    <location>
        <begin position="211"/>
        <end position="248"/>
    </location>
</feature>
<feature type="repeat" description="ANK" evidence="3">
    <location>
        <begin position="84"/>
        <end position="113"/>
    </location>
</feature>
<dbReference type="SUPFAM" id="SSF48403">
    <property type="entry name" value="Ankyrin repeat"/>
    <property type="match status" value="2"/>
</dbReference>
<evidence type="ECO:0000313" key="6">
    <source>
        <dbReference type="Proteomes" id="UP001187531"/>
    </source>
</evidence>
<feature type="repeat" description="ANK" evidence="3">
    <location>
        <begin position="45"/>
        <end position="73"/>
    </location>
</feature>
<accession>A0AA88HRJ3</accession>
<dbReference type="PANTHER" id="PTHR24189">
    <property type="entry name" value="MYOTROPHIN"/>
    <property type="match status" value="1"/>
</dbReference>
<feature type="repeat" description="ANK" evidence="3">
    <location>
        <begin position="514"/>
        <end position="546"/>
    </location>
</feature>
<organism evidence="5 6">
    <name type="scientific">Artemia franciscana</name>
    <name type="common">Brine shrimp</name>
    <name type="synonym">Artemia sanfranciscana</name>
    <dbReference type="NCBI Taxonomy" id="6661"/>
    <lineage>
        <taxon>Eukaryota</taxon>
        <taxon>Metazoa</taxon>
        <taxon>Ecdysozoa</taxon>
        <taxon>Arthropoda</taxon>
        <taxon>Crustacea</taxon>
        <taxon>Branchiopoda</taxon>
        <taxon>Anostraca</taxon>
        <taxon>Artemiidae</taxon>
        <taxon>Artemia</taxon>
    </lineage>
</organism>
<feature type="repeat" description="ANK" evidence="3">
    <location>
        <begin position="12"/>
        <end position="44"/>
    </location>
</feature>
<dbReference type="InterPro" id="IPR001496">
    <property type="entry name" value="SOCS_box"/>
</dbReference>
<dbReference type="PRINTS" id="PR01415">
    <property type="entry name" value="ANKYRIN"/>
</dbReference>
<dbReference type="PROSITE" id="PS50088">
    <property type="entry name" value="ANK_REPEAT"/>
    <property type="match status" value="8"/>
</dbReference>
<dbReference type="PROSITE" id="PS50225">
    <property type="entry name" value="SOCS"/>
    <property type="match status" value="1"/>
</dbReference>